<evidence type="ECO:0000313" key="2">
    <source>
        <dbReference type="Proteomes" id="UP000295351"/>
    </source>
</evidence>
<gene>
    <name evidence="1" type="ORF">EV665_1011</name>
</gene>
<sequence length="104" mass="11534">MLSEYRQKLRLSKEYHAETARLRQASGVDRVKQRIKTARAGLERACSDVSYEPAFTVNGLHFKAEVLQTQDDGMAPYMRDKGGALGAMARFIDATLDVIGRASA</sequence>
<reference evidence="1 2" key="1">
    <citation type="submission" date="2019-03" db="EMBL/GenBank/DDBJ databases">
        <title>Genomic Encyclopedia of Type Strains, Phase IV (KMG-IV): sequencing the most valuable type-strain genomes for metagenomic binning, comparative biology and taxonomic classification.</title>
        <authorList>
            <person name="Goeker M."/>
        </authorList>
    </citation>
    <scope>NUCLEOTIDE SEQUENCE [LARGE SCALE GENOMIC DNA]</scope>
    <source>
        <strain evidence="1 2">DSM 18401</strain>
    </source>
</reference>
<dbReference type="Proteomes" id="UP000295351">
    <property type="component" value="Unassembled WGS sequence"/>
</dbReference>
<comment type="caution">
    <text evidence="1">The sequence shown here is derived from an EMBL/GenBank/DDBJ whole genome shotgun (WGS) entry which is preliminary data.</text>
</comment>
<organism evidence="1 2">
    <name type="scientific">Shinella granuli</name>
    <dbReference type="NCBI Taxonomy" id="323621"/>
    <lineage>
        <taxon>Bacteria</taxon>
        <taxon>Pseudomonadati</taxon>
        <taxon>Pseudomonadota</taxon>
        <taxon>Alphaproteobacteria</taxon>
        <taxon>Hyphomicrobiales</taxon>
        <taxon>Rhizobiaceae</taxon>
        <taxon>Shinella</taxon>
    </lineage>
</organism>
<keyword evidence="2" id="KW-1185">Reference proteome</keyword>
<evidence type="ECO:0000313" key="1">
    <source>
        <dbReference type="EMBL" id="TCN48270.1"/>
    </source>
</evidence>
<proteinExistence type="predicted"/>
<dbReference type="EMBL" id="SLVX01000001">
    <property type="protein sequence ID" value="TCN48270.1"/>
    <property type="molecule type" value="Genomic_DNA"/>
</dbReference>
<dbReference type="AlphaFoldDB" id="A0A4V2RJH7"/>
<protein>
    <submittedName>
        <fullName evidence="1">Uncharacterized protein</fullName>
    </submittedName>
</protein>
<accession>A0A4V2RJH7</accession>
<name>A0A4V2RJH7_SHIGR</name>